<sequence length="227" mass="24974">MDALLSYHPRDLLLFSPRVYWALVSGHNDSWWPLAMLAPAAGLALLWLLAHHPRRHGRVALVCVGIAWWFVTWSFLWQTYRDINWAIDWAIVPCVMLGGLLMVFAATTRPTTHRPHQRRIGLTLVVWGTLVHPLGFLLDERSIQAADTWLLFPDPLALTTLGVALSTLGGWRLALALPVPLLWSLIGGATLLGLESPIGWAMLVTAGAAVAGWLPLSGVSQSQRGTC</sequence>
<dbReference type="EMBL" id="JBHSDI010000016">
    <property type="protein sequence ID" value="MFC4259981.1"/>
    <property type="molecule type" value="Genomic_DNA"/>
</dbReference>
<organism evidence="2 3">
    <name type="scientific">Marinobacter lacisalsi</name>
    <dbReference type="NCBI Taxonomy" id="475979"/>
    <lineage>
        <taxon>Bacteria</taxon>
        <taxon>Pseudomonadati</taxon>
        <taxon>Pseudomonadota</taxon>
        <taxon>Gammaproteobacteria</taxon>
        <taxon>Pseudomonadales</taxon>
        <taxon>Marinobacteraceae</taxon>
        <taxon>Marinobacter</taxon>
    </lineage>
</organism>
<feature type="transmembrane region" description="Helical" evidence="1">
    <location>
        <begin position="31"/>
        <end position="50"/>
    </location>
</feature>
<feature type="transmembrane region" description="Helical" evidence="1">
    <location>
        <begin position="89"/>
        <end position="108"/>
    </location>
</feature>
<dbReference type="InterPro" id="IPR045708">
    <property type="entry name" value="DUF6064"/>
</dbReference>
<feature type="transmembrane region" description="Helical" evidence="1">
    <location>
        <begin position="150"/>
        <end position="168"/>
    </location>
</feature>
<proteinExistence type="predicted"/>
<feature type="transmembrane region" description="Helical" evidence="1">
    <location>
        <begin position="198"/>
        <end position="216"/>
    </location>
</feature>
<dbReference type="Proteomes" id="UP001595798">
    <property type="component" value="Unassembled WGS sequence"/>
</dbReference>
<keyword evidence="1" id="KW-0472">Membrane</keyword>
<gene>
    <name evidence="2" type="ORF">ACFOZ5_13150</name>
</gene>
<keyword evidence="3" id="KW-1185">Reference proteome</keyword>
<dbReference type="Pfam" id="PF19540">
    <property type="entry name" value="DUF6064"/>
    <property type="match status" value="1"/>
</dbReference>
<name>A0ABV8QIH2_9GAMM</name>
<keyword evidence="1" id="KW-0812">Transmembrane</keyword>
<protein>
    <submittedName>
        <fullName evidence="2">DUF6064 family protein</fullName>
    </submittedName>
</protein>
<evidence type="ECO:0000256" key="1">
    <source>
        <dbReference type="SAM" id="Phobius"/>
    </source>
</evidence>
<feature type="transmembrane region" description="Helical" evidence="1">
    <location>
        <begin position="175"/>
        <end position="192"/>
    </location>
</feature>
<evidence type="ECO:0000313" key="3">
    <source>
        <dbReference type="Proteomes" id="UP001595798"/>
    </source>
</evidence>
<keyword evidence="1" id="KW-1133">Transmembrane helix</keyword>
<comment type="caution">
    <text evidence="2">The sequence shown here is derived from an EMBL/GenBank/DDBJ whole genome shotgun (WGS) entry which is preliminary data.</text>
</comment>
<accession>A0ABV8QIH2</accession>
<dbReference type="RefSeq" id="WP_379888047.1">
    <property type="nucleotide sequence ID" value="NZ_JBHSDI010000016.1"/>
</dbReference>
<reference evidence="3" key="1">
    <citation type="journal article" date="2019" name="Int. J. Syst. Evol. Microbiol.">
        <title>The Global Catalogue of Microorganisms (GCM) 10K type strain sequencing project: providing services to taxonomists for standard genome sequencing and annotation.</title>
        <authorList>
            <consortium name="The Broad Institute Genomics Platform"/>
            <consortium name="The Broad Institute Genome Sequencing Center for Infectious Disease"/>
            <person name="Wu L."/>
            <person name="Ma J."/>
        </authorList>
    </citation>
    <scope>NUCLEOTIDE SEQUENCE [LARGE SCALE GENOMIC DNA]</scope>
    <source>
        <strain evidence="3">CECT 7297</strain>
    </source>
</reference>
<feature type="transmembrane region" description="Helical" evidence="1">
    <location>
        <begin position="120"/>
        <end position="138"/>
    </location>
</feature>
<feature type="transmembrane region" description="Helical" evidence="1">
    <location>
        <begin position="59"/>
        <end position="77"/>
    </location>
</feature>
<evidence type="ECO:0000313" key="2">
    <source>
        <dbReference type="EMBL" id="MFC4259981.1"/>
    </source>
</evidence>